<feature type="domain" description="BPTI/Kunitz inhibitor" evidence="5">
    <location>
        <begin position="25"/>
        <end position="76"/>
    </location>
</feature>
<accession>A0ABR1EBU7</accession>
<feature type="signal peptide" evidence="4">
    <location>
        <begin position="1"/>
        <end position="16"/>
    </location>
</feature>
<proteinExistence type="predicted"/>
<name>A0ABR1EBU7_NECAM</name>
<keyword evidence="2" id="KW-0722">Serine protease inhibitor</keyword>
<sequence length="83" mass="9498">MKRLLFLFFCLALVSGARRGNEDPCLEIFGKTGPCVAYFERWGFNPEKGRCEEFIYGGCGGNGNNFESKEDCDKRCMNHYPKK</sequence>
<keyword evidence="3" id="KW-1015">Disulfide bond</keyword>
<evidence type="ECO:0000259" key="5">
    <source>
        <dbReference type="PROSITE" id="PS50279"/>
    </source>
</evidence>
<gene>
    <name evidence="6" type="primary">Necator_chrX.g21542</name>
    <name evidence="6" type="ORF">RB195_021381</name>
</gene>
<evidence type="ECO:0000256" key="4">
    <source>
        <dbReference type="SAM" id="SignalP"/>
    </source>
</evidence>
<dbReference type="PRINTS" id="PR00759">
    <property type="entry name" value="BASICPTASE"/>
</dbReference>
<evidence type="ECO:0000256" key="2">
    <source>
        <dbReference type="ARBA" id="ARBA00022900"/>
    </source>
</evidence>
<dbReference type="SMART" id="SM00131">
    <property type="entry name" value="KU"/>
    <property type="match status" value="1"/>
</dbReference>
<comment type="caution">
    <text evidence="6">The sequence shown here is derived from an EMBL/GenBank/DDBJ whole genome shotgun (WGS) entry which is preliminary data.</text>
</comment>
<dbReference type="InterPro" id="IPR036880">
    <property type="entry name" value="Kunitz_BPTI_sf"/>
</dbReference>
<dbReference type="Proteomes" id="UP001303046">
    <property type="component" value="Unassembled WGS sequence"/>
</dbReference>
<keyword evidence="7" id="KW-1185">Reference proteome</keyword>
<feature type="chain" id="PRO_5047363607" description="BPTI/Kunitz inhibitor domain-containing protein" evidence="4">
    <location>
        <begin position="17"/>
        <end position="83"/>
    </location>
</feature>
<evidence type="ECO:0000256" key="3">
    <source>
        <dbReference type="ARBA" id="ARBA00023157"/>
    </source>
</evidence>
<dbReference type="PANTHER" id="PTHR10083:SF328">
    <property type="entry name" value="TISSUE FACTOR PATHWAY INHIBITOR"/>
    <property type="match status" value="1"/>
</dbReference>
<protein>
    <recommendedName>
        <fullName evidence="5">BPTI/Kunitz inhibitor domain-containing protein</fullName>
    </recommendedName>
</protein>
<dbReference type="PROSITE" id="PS50279">
    <property type="entry name" value="BPTI_KUNITZ_2"/>
    <property type="match status" value="1"/>
</dbReference>
<organism evidence="6 7">
    <name type="scientific">Necator americanus</name>
    <name type="common">Human hookworm</name>
    <dbReference type="NCBI Taxonomy" id="51031"/>
    <lineage>
        <taxon>Eukaryota</taxon>
        <taxon>Metazoa</taxon>
        <taxon>Ecdysozoa</taxon>
        <taxon>Nematoda</taxon>
        <taxon>Chromadorea</taxon>
        <taxon>Rhabditida</taxon>
        <taxon>Rhabditina</taxon>
        <taxon>Rhabditomorpha</taxon>
        <taxon>Strongyloidea</taxon>
        <taxon>Ancylostomatidae</taxon>
        <taxon>Bunostominae</taxon>
        <taxon>Necator</taxon>
    </lineage>
</organism>
<evidence type="ECO:0000256" key="1">
    <source>
        <dbReference type="ARBA" id="ARBA00022690"/>
    </source>
</evidence>
<dbReference type="PANTHER" id="PTHR10083">
    <property type="entry name" value="KUNITZ-TYPE PROTEASE INHIBITOR-RELATED"/>
    <property type="match status" value="1"/>
</dbReference>
<evidence type="ECO:0000313" key="7">
    <source>
        <dbReference type="Proteomes" id="UP001303046"/>
    </source>
</evidence>
<dbReference type="InterPro" id="IPR020901">
    <property type="entry name" value="Prtase_inh_Kunz-CS"/>
</dbReference>
<keyword evidence="1" id="KW-0646">Protease inhibitor</keyword>
<dbReference type="Pfam" id="PF00014">
    <property type="entry name" value="Kunitz_BPTI"/>
    <property type="match status" value="1"/>
</dbReference>
<dbReference type="SUPFAM" id="SSF57362">
    <property type="entry name" value="BPTI-like"/>
    <property type="match status" value="1"/>
</dbReference>
<dbReference type="Gene3D" id="4.10.410.10">
    <property type="entry name" value="Pancreatic trypsin inhibitor Kunitz domain"/>
    <property type="match status" value="1"/>
</dbReference>
<dbReference type="InterPro" id="IPR050098">
    <property type="entry name" value="TFPI/VKTCI-like"/>
</dbReference>
<dbReference type="InterPro" id="IPR002223">
    <property type="entry name" value="Kunitz_BPTI"/>
</dbReference>
<keyword evidence="4" id="KW-0732">Signal</keyword>
<evidence type="ECO:0000313" key="6">
    <source>
        <dbReference type="EMBL" id="KAK6759780.1"/>
    </source>
</evidence>
<dbReference type="EMBL" id="JAVFWL010000006">
    <property type="protein sequence ID" value="KAK6759780.1"/>
    <property type="molecule type" value="Genomic_DNA"/>
</dbReference>
<reference evidence="6 7" key="1">
    <citation type="submission" date="2023-08" db="EMBL/GenBank/DDBJ databases">
        <title>A Necator americanus chromosomal reference genome.</title>
        <authorList>
            <person name="Ilik V."/>
            <person name="Petrzelkova K.J."/>
            <person name="Pardy F."/>
            <person name="Fuh T."/>
            <person name="Niatou-Singa F.S."/>
            <person name="Gouil Q."/>
            <person name="Baker L."/>
            <person name="Ritchie M.E."/>
            <person name="Jex A.R."/>
            <person name="Gazzola D."/>
            <person name="Li H."/>
            <person name="Toshio Fujiwara R."/>
            <person name="Zhan B."/>
            <person name="Aroian R.V."/>
            <person name="Pafco B."/>
            <person name="Schwarz E.M."/>
        </authorList>
    </citation>
    <scope>NUCLEOTIDE SEQUENCE [LARGE SCALE GENOMIC DNA]</scope>
    <source>
        <strain evidence="6 7">Aroian</strain>
        <tissue evidence="6">Whole animal</tissue>
    </source>
</reference>
<dbReference type="PROSITE" id="PS00280">
    <property type="entry name" value="BPTI_KUNITZ_1"/>
    <property type="match status" value="1"/>
</dbReference>